<feature type="region of interest" description="Disordered" evidence="1">
    <location>
        <begin position="45"/>
        <end position="68"/>
    </location>
</feature>
<comment type="caution">
    <text evidence="2">The sequence shown here is derived from an EMBL/GenBank/DDBJ whole genome shotgun (WGS) entry which is preliminary data.</text>
</comment>
<accession>A0AAV4YBM8</accession>
<protein>
    <submittedName>
        <fullName evidence="2">Uncharacterized protein</fullName>
    </submittedName>
</protein>
<dbReference type="Proteomes" id="UP001054945">
    <property type="component" value="Unassembled WGS sequence"/>
</dbReference>
<evidence type="ECO:0000313" key="2">
    <source>
        <dbReference type="EMBL" id="GIZ04723.1"/>
    </source>
</evidence>
<sequence>MSRIPQHAIIRSGQESPLLFLRDKRKRVCPLTHIGFVLQEGYTARGRGVRDPPPGTSTLEFPSVPSKGASEVTAPIDAKFVYQDPTAALVQFSVNIPILFAPHSNRNLKRKSYGTSSLL</sequence>
<keyword evidence="3" id="KW-1185">Reference proteome</keyword>
<dbReference type="AlphaFoldDB" id="A0AAV4YBM8"/>
<name>A0AAV4YBM8_CAEEX</name>
<proteinExistence type="predicted"/>
<evidence type="ECO:0000256" key="1">
    <source>
        <dbReference type="SAM" id="MobiDB-lite"/>
    </source>
</evidence>
<reference evidence="2 3" key="1">
    <citation type="submission" date="2021-06" db="EMBL/GenBank/DDBJ databases">
        <title>Caerostris extrusa draft genome.</title>
        <authorList>
            <person name="Kono N."/>
            <person name="Arakawa K."/>
        </authorList>
    </citation>
    <scope>NUCLEOTIDE SEQUENCE [LARGE SCALE GENOMIC DNA]</scope>
</reference>
<organism evidence="2 3">
    <name type="scientific">Caerostris extrusa</name>
    <name type="common">Bark spider</name>
    <name type="synonym">Caerostris bankana</name>
    <dbReference type="NCBI Taxonomy" id="172846"/>
    <lineage>
        <taxon>Eukaryota</taxon>
        <taxon>Metazoa</taxon>
        <taxon>Ecdysozoa</taxon>
        <taxon>Arthropoda</taxon>
        <taxon>Chelicerata</taxon>
        <taxon>Arachnida</taxon>
        <taxon>Araneae</taxon>
        <taxon>Araneomorphae</taxon>
        <taxon>Entelegynae</taxon>
        <taxon>Araneoidea</taxon>
        <taxon>Araneidae</taxon>
        <taxon>Caerostris</taxon>
    </lineage>
</organism>
<dbReference type="EMBL" id="BPLR01001785">
    <property type="protein sequence ID" value="GIZ04723.1"/>
    <property type="molecule type" value="Genomic_DNA"/>
</dbReference>
<gene>
    <name evidence="2" type="ORF">CEXT_369041</name>
</gene>
<evidence type="ECO:0000313" key="3">
    <source>
        <dbReference type="Proteomes" id="UP001054945"/>
    </source>
</evidence>